<evidence type="ECO:0000313" key="2">
    <source>
        <dbReference type="Proteomes" id="UP001203036"/>
    </source>
</evidence>
<accession>A0ACC5ZZA3</accession>
<organism evidence="1 2">
    <name type="scientific">Lutimaribacter degradans</name>
    <dbReference type="NCBI Taxonomy" id="2945989"/>
    <lineage>
        <taxon>Bacteria</taxon>
        <taxon>Pseudomonadati</taxon>
        <taxon>Pseudomonadota</taxon>
        <taxon>Alphaproteobacteria</taxon>
        <taxon>Rhodobacterales</taxon>
        <taxon>Roseobacteraceae</taxon>
        <taxon>Lutimaribacter</taxon>
    </lineage>
</organism>
<gene>
    <name evidence="1" type="ORF">M8744_11040</name>
</gene>
<dbReference type="EMBL" id="JAMQGO010000006">
    <property type="protein sequence ID" value="MCM2562679.1"/>
    <property type="molecule type" value="Genomic_DNA"/>
</dbReference>
<dbReference type="Proteomes" id="UP001203036">
    <property type="component" value="Unassembled WGS sequence"/>
</dbReference>
<protein>
    <submittedName>
        <fullName evidence="1">TraB/GumN family protein</fullName>
    </submittedName>
</protein>
<reference evidence="1" key="1">
    <citation type="submission" date="2022-06" db="EMBL/GenBank/DDBJ databases">
        <title>Lutimaribacter sp. EGI FJ00013, a novel bacterium isolated from a salt lake sediment enrichment.</title>
        <authorList>
            <person name="Gao L."/>
            <person name="Fang B.-Z."/>
            <person name="Li W.-J."/>
        </authorList>
    </citation>
    <scope>NUCLEOTIDE SEQUENCE</scope>
    <source>
        <strain evidence="1">EGI FJ00013</strain>
    </source>
</reference>
<name>A0ACC5ZZA3_9RHOB</name>
<proteinExistence type="predicted"/>
<comment type="caution">
    <text evidence="1">The sequence shown here is derived from an EMBL/GenBank/DDBJ whole genome shotgun (WGS) entry which is preliminary data.</text>
</comment>
<sequence length="326" mass="35873">MRLLVGLLLFLGLAGPALALCEGSDLIAELPAETRASLDAAVAETPYPEGLLWQATRGDTRLTIFGTYHIRHKRTEAHANALAPVIARADAAYFEMNRDDKARTQRAFGSDPSLMFITQGPTLPDLLSEAEWQLFKTQMEARGFPSFMAAKMKPIWGSMMLGIGPCQARSGALDAEGIDMALAESAATQGVPDLSLEDWRTVMTLTDGYDMDEQLEMLRLSFAFADHADDLQHTLLQRYLSGEIALLWEYSRLLSVEQGGKTAVEEFAQFEDILLTQRNRAWVELLQEQSGDIFIAAGAAHLPGENGVLQLLEQQGFDIAPLPFDP</sequence>
<evidence type="ECO:0000313" key="1">
    <source>
        <dbReference type="EMBL" id="MCM2562679.1"/>
    </source>
</evidence>
<keyword evidence="2" id="KW-1185">Reference proteome</keyword>